<dbReference type="Gene3D" id="3.40.630.40">
    <property type="entry name" value="Zn-dependent exopeptidases"/>
    <property type="match status" value="1"/>
</dbReference>
<comment type="caution">
    <text evidence="1">The sequence shown here is derived from an EMBL/GenBank/DDBJ whole genome shotgun (WGS) entry which is preliminary data.</text>
</comment>
<dbReference type="Pfam" id="PF05013">
    <property type="entry name" value="FGase"/>
    <property type="match status" value="1"/>
</dbReference>
<name>A0ABN1EXW1_9PROT</name>
<organism evidence="1 2">
    <name type="scientific">Rhizomicrobium electricum</name>
    <dbReference type="NCBI Taxonomy" id="480070"/>
    <lineage>
        <taxon>Bacteria</taxon>
        <taxon>Pseudomonadati</taxon>
        <taxon>Pseudomonadota</taxon>
        <taxon>Alphaproteobacteria</taxon>
        <taxon>Micropepsales</taxon>
        <taxon>Micropepsaceae</taxon>
        <taxon>Rhizomicrobium</taxon>
    </lineage>
</organism>
<dbReference type="EMBL" id="BAAADD010000007">
    <property type="protein sequence ID" value="GAA0577302.1"/>
    <property type="molecule type" value="Genomic_DNA"/>
</dbReference>
<dbReference type="SUPFAM" id="SSF53187">
    <property type="entry name" value="Zn-dependent exopeptidases"/>
    <property type="match status" value="1"/>
</dbReference>
<dbReference type="Proteomes" id="UP001499951">
    <property type="component" value="Unassembled WGS sequence"/>
</dbReference>
<accession>A0ABN1EXW1</accession>
<evidence type="ECO:0000313" key="2">
    <source>
        <dbReference type="Proteomes" id="UP001499951"/>
    </source>
</evidence>
<dbReference type="PIRSF" id="PIRSF029730">
    <property type="entry name" value="UCP029730"/>
    <property type="match status" value="1"/>
</dbReference>
<dbReference type="InterPro" id="IPR007709">
    <property type="entry name" value="N-FG_amidohydro"/>
</dbReference>
<proteinExistence type="predicted"/>
<keyword evidence="2" id="KW-1185">Reference proteome</keyword>
<dbReference type="InterPro" id="IPR011227">
    <property type="entry name" value="UCP029730"/>
</dbReference>
<protein>
    <submittedName>
        <fullName evidence="1">N-formylglutamate amidohydrolase</fullName>
    </submittedName>
</protein>
<evidence type="ECO:0000313" key="1">
    <source>
        <dbReference type="EMBL" id="GAA0577302.1"/>
    </source>
</evidence>
<reference evidence="1 2" key="1">
    <citation type="journal article" date="2019" name="Int. J. Syst. Evol. Microbiol.">
        <title>The Global Catalogue of Microorganisms (GCM) 10K type strain sequencing project: providing services to taxonomists for standard genome sequencing and annotation.</title>
        <authorList>
            <consortium name="The Broad Institute Genomics Platform"/>
            <consortium name="The Broad Institute Genome Sequencing Center for Infectious Disease"/>
            <person name="Wu L."/>
            <person name="Ma J."/>
        </authorList>
    </citation>
    <scope>NUCLEOTIDE SEQUENCE [LARGE SCALE GENOMIC DNA]</scope>
    <source>
        <strain evidence="1 2">JCM 15089</strain>
    </source>
</reference>
<gene>
    <name evidence="1" type="ORF">GCM10008942_27710</name>
</gene>
<dbReference type="RefSeq" id="WP_166936254.1">
    <property type="nucleotide sequence ID" value="NZ_BAAADD010000007.1"/>
</dbReference>
<sequence length="258" mass="27927">MTEPPFEYIPEPPGSRAGLLFVCDHAANAMPEGYGTLGLRSELLATHIAYDIGAAAVTRDLAVRFASAAILGRWSRLLIDLNRGPDDPTLVMKLSDGSIIAGNRDAGPEEIACRLRAFHAPYHAAIAAEIGGLEARGLVPTVVSIHSFTPVWKGRKRKWDVAVLSDRDRRLADPLIARLAEAGLAVGDNEPYTGALEGDTLNRHGTCRGLPHVLIEIRQDRIGDTNHARRFAARLEPILRAALADMGPSERLSQTIHS</sequence>